<accession>A0ABS1DM88</accession>
<protein>
    <recommendedName>
        <fullName evidence="4">Toluene tolerance protein</fullName>
    </recommendedName>
</protein>
<organism evidence="2 3">
    <name type="scientific">Rhodovibrio sodomensis</name>
    <dbReference type="NCBI Taxonomy" id="1088"/>
    <lineage>
        <taxon>Bacteria</taxon>
        <taxon>Pseudomonadati</taxon>
        <taxon>Pseudomonadota</taxon>
        <taxon>Alphaproteobacteria</taxon>
        <taxon>Rhodospirillales</taxon>
        <taxon>Rhodovibrionaceae</taxon>
        <taxon>Rhodovibrio</taxon>
    </lineage>
</organism>
<evidence type="ECO:0000313" key="2">
    <source>
        <dbReference type="EMBL" id="MBK1671121.1"/>
    </source>
</evidence>
<comment type="caution">
    <text evidence="2">The sequence shown here is derived from an EMBL/GenBank/DDBJ whole genome shotgun (WGS) entry which is preliminary data.</text>
</comment>
<evidence type="ECO:0000313" key="3">
    <source>
        <dbReference type="Proteomes" id="UP001296873"/>
    </source>
</evidence>
<dbReference type="InterPro" id="IPR008869">
    <property type="entry name" value="MlaC/ttg2D"/>
</dbReference>
<dbReference type="PANTHER" id="PTHR36573">
    <property type="entry name" value="INTERMEMBRANE PHOSPHOLIPID TRANSPORT SYSTEM BINDING PROTEIN MLAC"/>
    <property type="match status" value="1"/>
</dbReference>
<dbReference type="InterPro" id="IPR006311">
    <property type="entry name" value="TAT_signal"/>
</dbReference>
<evidence type="ECO:0000256" key="1">
    <source>
        <dbReference type="SAM" id="MobiDB-lite"/>
    </source>
</evidence>
<dbReference type="Pfam" id="PF05494">
    <property type="entry name" value="MlaC"/>
    <property type="match status" value="1"/>
</dbReference>
<feature type="compositionally biased region" description="Polar residues" evidence="1">
    <location>
        <begin position="1"/>
        <end position="18"/>
    </location>
</feature>
<dbReference type="PANTHER" id="PTHR36573:SF1">
    <property type="entry name" value="INTERMEMBRANE PHOSPHOLIPID TRANSPORT SYSTEM BINDING PROTEIN MLAC"/>
    <property type="match status" value="1"/>
</dbReference>
<gene>
    <name evidence="2" type="ORF">CKO28_24250</name>
</gene>
<dbReference type="InterPro" id="IPR042245">
    <property type="entry name" value="Tgt2/MlaC_sf"/>
</dbReference>
<proteinExistence type="predicted"/>
<dbReference type="Gene3D" id="3.10.450.710">
    <property type="entry name" value="Tgt2/MlaC"/>
    <property type="match status" value="1"/>
</dbReference>
<sequence length="254" mass="27987">MAPSHLITQDSPAMTSLNGEPRIPGVRRRNLMRGLTAGLAALLLAVAAPATAQNDGGRSDGGRSDRALAERAATYITELSRNAIEQLSPDDISAAERAERARKILEENFAGHDLARFVLGRYWRVASPQQRERFITLLREVALTRFLPTFQNLSMDQVTIERAIADPQATGMARVITRVDVPDRAPVELAWRVRPTDDGGFQIVDIMAEGVSMAITLRSEYSSVIEQNGGRVEALLTRLENRLRSDSAPDWAKN</sequence>
<keyword evidence="3" id="KW-1185">Reference proteome</keyword>
<evidence type="ECO:0008006" key="4">
    <source>
        <dbReference type="Google" id="ProtNLM"/>
    </source>
</evidence>
<feature type="region of interest" description="Disordered" evidence="1">
    <location>
        <begin position="1"/>
        <end position="22"/>
    </location>
</feature>
<dbReference type="EMBL" id="NRRL01000147">
    <property type="protein sequence ID" value="MBK1671121.1"/>
    <property type="molecule type" value="Genomic_DNA"/>
</dbReference>
<name>A0ABS1DM88_9PROT</name>
<dbReference type="Proteomes" id="UP001296873">
    <property type="component" value="Unassembled WGS sequence"/>
</dbReference>
<reference evidence="2 3" key="1">
    <citation type="journal article" date="2020" name="Microorganisms">
        <title>Osmotic Adaptation and Compatible Solute Biosynthesis of Phototrophic Bacteria as Revealed from Genome Analyses.</title>
        <authorList>
            <person name="Imhoff J.F."/>
            <person name="Rahn T."/>
            <person name="Kunzel S."/>
            <person name="Keller A."/>
            <person name="Neulinger S.C."/>
        </authorList>
    </citation>
    <scope>NUCLEOTIDE SEQUENCE [LARGE SCALE GENOMIC DNA]</scope>
    <source>
        <strain evidence="2 3">DSM 9895</strain>
    </source>
</reference>
<dbReference type="PROSITE" id="PS51318">
    <property type="entry name" value="TAT"/>
    <property type="match status" value="1"/>
</dbReference>